<geneLocation type="plasmid" evidence="3">
    <name>unnamed2</name>
</geneLocation>
<evidence type="ECO:0000259" key="1">
    <source>
        <dbReference type="PROSITE" id="PS50404"/>
    </source>
</evidence>
<evidence type="ECO:0000313" key="4">
    <source>
        <dbReference type="Proteomes" id="UP000464389"/>
    </source>
</evidence>
<feature type="domain" description="GST N-terminal" evidence="1">
    <location>
        <begin position="1"/>
        <end position="76"/>
    </location>
</feature>
<feature type="domain" description="GST C-terminal" evidence="2">
    <location>
        <begin position="81"/>
        <end position="198"/>
    </location>
</feature>
<evidence type="ECO:0000259" key="2">
    <source>
        <dbReference type="PROSITE" id="PS50405"/>
    </source>
</evidence>
<gene>
    <name evidence="3" type="ORF">GW952_31395</name>
</gene>
<dbReference type="Proteomes" id="UP000464389">
    <property type="component" value="Plasmid unnamed2"/>
</dbReference>
<dbReference type="SFLD" id="SFLDG01150">
    <property type="entry name" value="Main.1:_Beta-like"/>
    <property type="match status" value="1"/>
</dbReference>
<dbReference type="CDD" id="cd03046">
    <property type="entry name" value="GST_N_GTT1_like"/>
    <property type="match status" value="1"/>
</dbReference>
<dbReference type="PROSITE" id="PS50405">
    <property type="entry name" value="GST_CTER"/>
    <property type="match status" value="1"/>
</dbReference>
<dbReference type="InterPro" id="IPR040079">
    <property type="entry name" value="Glutathione_S-Trfase"/>
</dbReference>
<dbReference type="InterPro" id="IPR004045">
    <property type="entry name" value="Glutathione_S-Trfase_N"/>
</dbReference>
<dbReference type="PANTHER" id="PTHR44051:SF8">
    <property type="entry name" value="GLUTATHIONE S-TRANSFERASE GSTA"/>
    <property type="match status" value="1"/>
</dbReference>
<dbReference type="SUPFAM" id="SSF52833">
    <property type="entry name" value="Thioredoxin-like"/>
    <property type="match status" value="1"/>
</dbReference>
<name>A0A6P1V7H6_9ENTR</name>
<dbReference type="PROSITE" id="PS50404">
    <property type="entry name" value="GST_NTER"/>
    <property type="match status" value="1"/>
</dbReference>
<dbReference type="PANTHER" id="PTHR44051">
    <property type="entry name" value="GLUTATHIONE S-TRANSFERASE-RELATED"/>
    <property type="match status" value="1"/>
</dbReference>
<dbReference type="Gene3D" id="1.20.1050.10">
    <property type="match status" value="1"/>
</dbReference>
<dbReference type="SFLD" id="SFLDG00358">
    <property type="entry name" value="Main_(cytGST)"/>
    <property type="match status" value="1"/>
</dbReference>
<dbReference type="Gene3D" id="3.40.30.10">
    <property type="entry name" value="Glutaredoxin"/>
    <property type="match status" value="1"/>
</dbReference>
<protein>
    <submittedName>
        <fullName evidence="3">Glutathione S-transferase family protein</fullName>
    </submittedName>
</protein>
<dbReference type="InterPro" id="IPR036249">
    <property type="entry name" value="Thioredoxin-like_sf"/>
</dbReference>
<keyword evidence="3" id="KW-0614">Plasmid</keyword>
<dbReference type="Pfam" id="PF13417">
    <property type="entry name" value="GST_N_3"/>
    <property type="match status" value="1"/>
</dbReference>
<dbReference type="GO" id="GO:0016740">
    <property type="term" value="F:transferase activity"/>
    <property type="evidence" value="ECO:0007669"/>
    <property type="project" value="UniProtKB-KW"/>
</dbReference>
<dbReference type="AlphaFoldDB" id="A0A6P1V7H6"/>
<organism evidence="3 4">
    <name type="scientific">Klebsiella michiganensis</name>
    <dbReference type="NCBI Taxonomy" id="1134687"/>
    <lineage>
        <taxon>Bacteria</taxon>
        <taxon>Pseudomonadati</taxon>
        <taxon>Pseudomonadota</taxon>
        <taxon>Gammaproteobacteria</taxon>
        <taxon>Enterobacterales</taxon>
        <taxon>Enterobacteriaceae</taxon>
        <taxon>Klebsiella/Raoultella group</taxon>
        <taxon>Klebsiella</taxon>
    </lineage>
</organism>
<dbReference type="SUPFAM" id="SSF47616">
    <property type="entry name" value="GST C-terminal domain-like"/>
    <property type="match status" value="1"/>
</dbReference>
<dbReference type="EMBL" id="CP048110">
    <property type="protein sequence ID" value="QHS50110.1"/>
    <property type="molecule type" value="Genomic_DNA"/>
</dbReference>
<reference evidence="3 4" key="1">
    <citation type="submission" date="2020-01" db="EMBL/GenBank/DDBJ databases">
        <title>Bactrocera dorsalis gut bacteria genome.</title>
        <authorList>
            <person name="Zhang H."/>
            <person name="Cai Z."/>
        </authorList>
    </citation>
    <scope>NUCLEOTIDE SEQUENCE [LARGE SCALE GENOMIC DNA]</scope>
    <source>
        <strain evidence="3 4">BD177</strain>
        <plasmid evidence="3 4">unnamed2</plasmid>
    </source>
</reference>
<accession>A0A6P1V7H6</accession>
<dbReference type="RefSeq" id="WP_162122873.1">
    <property type="nucleotide sequence ID" value="NZ_CP048110.1"/>
</dbReference>
<proteinExistence type="predicted"/>
<keyword evidence="3" id="KW-0808">Transferase</keyword>
<sequence length="198" mass="22246">MKIYTYPRSRSLRVLWTLEELGANYSTVKAGLRSCDPEARSPHPFGKVPFMEDGNVSVSETLAICIYICEQHPGTELYPVGAEEKATVNSWLSFALTDLESPVWGLLKQRVFTPESQRSSDLINLLRREAQEAVSRVVLRAGSPWIAGEHFTLADIFISHTLQWAKLCDVPLSTDLDRYIGQAMARAAFSRAETRNNQ</sequence>
<dbReference type="InterPro" id="IPR036282">
    <property type="entry name" value="Glutathione-S-Trfase_C_sf"/>
</dbReference>
<dbReference type="SFLD" id="SFLDS00019">
    <property type="entry name" value="Glutathione_Transferase_(cytos"/>
    <property type="match status" value="1"/>
</dbReference>
<dbReference type="InterPro" id="IPR010987">
    <property type="entry name" value="Glutathione-S-Trfase_C-like"/>
</dbReference>
<evidence type="ECO:0000313" key="3">
    <source>
        <dbReference type="EMBL" id="QHS50110.1"/>
    </source>
</evidence>